<proteinExistence type="predicted"/>
<dbReference type="RefSeq" id="WP_284306581.1">
    <property type="nucleotide sequence ID" value="NZ_BSPB01000003.1"/>
</dbReference>
<dbReference type="EMBL" id="BSPB01000003">
    <property type="protein sequence ID" value="GLS13105.1"/>
    <property type="molecule type" value="Genomic_DNA"/>
</dbReference>
<evidence type="ECO:0000256" key="1">
    <source>
        <dbReference type="SAM" id="SignalP"/>
    </source>
</evidence>
<reference evidence="3" key="1">
    <citation type="journal article" date="2019" name="Int. J. Syst. Evol. Microbiol.">
        <title>The Global Catalogue of Microorganisms (GCM) 10K type strain sequencing project: providing services to taxonomists for standard genome sequencing and annotation.</title>
        <authorList>
            <consortium name="The Broad Institute Genomics Platform"/>
            <consortium name="The Broad Institute Genome Sequencing Center for Infectious Disease"/>
            <person name="Wu L."/>
            <person name="Ma J."/>
        </authorList>
    </citation>
    <scope>NUCLEOTIDE SEQUENCE [LARGE SCALE GENOMIC DNA]</scope>
    <source>
        <strain evidence="3">NBRC 109341</strain>
    </source>
</reference>
<keyword evidence="3" id="KW-1185">Reference proteome</keyword>
<feature type="signal peptide" evidence="1">
    <location>
        <begin position="1"/>
        <end position="25"/>
    </location>
</feature>
<accession>A0ABQ6C305</accession>
<feature type="chain" id="PRO_5047046468" description="Entry exclusion lipoprotein TrbK" evidence="1">
    <location>
        <begin position="26"/>
        <end position="80"/>
    </location>
</feature>
<keyword evidence="1" id="KW-0732">Signal</keyword>
<dbReference type="Proteomes" id="UP001156903">
    <property type="component" value="Unassembled WGS sequence"/>
</dbReference>
<evidence type="ECO:0008006" key="4">
    <source>
        <dbReference type="Google" id="ProtNLM"/>
    </source>
</evidence>
<gene>
    <name evidence="2" type="ORF">GCM10007935_05340</name>
</gene>
<comment type="caution">
    <text evidence="2">The sequence shown here is derived from an EMBL/GenBank/DDBJ whole genome shotgun (WGS) entry which is preliminary data.</text>
</comment>
<dbReference type="NCBIfam" id="NF033894">
    <property type="entry name" value="Eex_IncN"/>
    <property type="match status" value="1"/>
</dbReference>
<name>A0ABQ6C305_9BURK</name>
<organism evidence="2 3">
    <name type="scientific">Hydrogenophaga electricum</name>
    <dbReference type="NCBI Taxonomy" id="1230953"/>
    <lineage>
        <taxon>Bacteria</taxon>
        <taxon>Pseudomonadati</taxon>
        <taxon>Pseudomonadota</taxon>
        <taxon>Betaproteobacteria</taxon>
        <taxon>Burkholderiales</taxon>
        <taxon>Comamonadaceae</taxon>
        <taxon>Hydrogenophaga</taxon>
    </lineage>
</organism>
<dbReference type="PROSITE" id="PS51257">
    <property type="entry name" value="PROKAR_LIPOPROTEIN"/>
    <property type="match status" value="1"/>
</dbReference>
<dbReference type="InterPro" id="IPR047937">
    <property type="entry name" value="Eex_IncN-like"/>
</dbReference>
<evidence type="ECO:0000313" key="3">
    <source>
        <dbReference type="Proteomes" id="UP001156903"/>
    </source>
</evidence>
<sequence length="80" mass="8768">MNKTANRTLLLTLAALLSACGPAKSTDTVDELVANPARIKEIQRLCKEDRAKVGDELCLRAAAAAERRFFGDRPEQKKTP</sequence>
<evidence type="ECO:0000313" key="2">
    <source>
        <dbReference type="EMBL" id="GLS13105.1"/>
    </source>
</evidence>
<protein>
    <recommendedName>
        <fullName evidence="4">Entry exclusion lipoprotein TrbK</fullName>
    </recommendedName>
</protein>